<evidence type="ECO:0000256" key="2">
    <source>
        <dbReference type="ARBA" id="ARBA00022723"/>
    </source>
</evidence>
<evidence type="ECO:0000256" key="7">
    <source>
        <dbReference type="RuleBase" id="RU363037"/>
    </source>
</evidence>
<organism evidence="9 10">
    <name type="scientific">Methylorubrum populi</name>
    <dbReference type="NCBI Taxonomy" id="223967"/>
    <lineage>
        <taxon>Bacteria</taxon>
        <taxon>Pseudomonadati</taxon>
        <taxon>Pseudomonadota</taxon>
        <taxon>Alphaproteobacteria</taxon>
        <taxon>Hyphomicrobiales</taxon>
        <taxon>Methylobacteriaceae</taxon>
        <taxon>Methylorubrum</taxon>
    </lineage>
</organism>
<dbReference type="GO" id="GO:0005524">
    <property type="term" value="F:ATP binding"/>
    <property type="evidence" value="ECO:0007669"/>
    <property type="project" value="UniProtKB-KW"/>
</dbReference>
<keyword evidence="1 7" id="KW-0436">Ligase</keyword>
<dbReference type="Proteomes" id="UP000218288">
    <property type="component" value="Chromosome"/>
</dbReference>
<evidence type="ECO:0000256" key="1">
    <source>
        <dbReference type="ARBA" id="ARBA00022598"/>
    </source>
</evidence>
<dbReference type="RefSeq" id="WP_096484143.1">
    <property type="nucleotide sequence ID" value="NZ_AP014809.1"/>
</dbReference>
<protein>
    <submittedName>
        <fullName evidence="9">Glutamyl-tRNA synthetase</fullName>
    </submittedName>
</protein>
<dbReference type="Gene3D" id="3.40.50.620">
    <property type="entry name" value="HUPs"/>
    <property type="match status" value="1"/>
</dbReference>
<feature type="domain" description="Glutamyl/glutaminyl-tRNA synthetase class Ib catalytic" evidence="8">
    <location>
        <begin position="16"/>
        <end position="280"/>
    </location>
</feature>
<name>A0A160PAB5_9HYPH</name>
<dbReference type="PANTHER" id="PTHR43311:SF1">
    <property type="entry name" value="GLUTAMYL-Q TRNA(ASP) SYNTHETASE"/>
    <property type="match status" value="1"/>
</dbReference>
<dbReference type="InterPro" id="IPR000924">
    <property type="entry name" value="Glu/Gln-tRNA-synth"/>
</dbReference>
<dbReference type="SUPFAM" id="SSF52374">
    <property type="entry name" value="Nucleotidylyl transferase"/>
    <property type="match status" value="1"/>
</dbReference>
<evidence type="ECO:0000256" key="6">
    <source>
        <dbReference type="ARBA" id="ARBA00023146"/>
    </source>
</evidence>
<dbReference type="OrthoDB" id="9807503at2"/>
<evidence type="ECO:0000259" key="8">
    <source>
        <dbReference type="Pfam" id="PF00749"/>
    </source>
</evidence>
<dbReference type="PRINTS" id="PR00987">
    <property type="entry name" value="TRNASYNTHGLU"/>
</dbReference>
<reference evidence="9 10" key="1">
    <citation type="journal article" date="2016" name="Genome Announc.">
        <title>Complete Genome Sequence of Methylobacterium populi P-1M, Isolated from Pink-Pigmented Household Biofilm.</title>
        <authorList>
            <person name="Morohoshi T."/>
            <person name="Ikeda T."/>
        </authorList>
    </citation>
    <scope>NUCLEOTIDE SEQUENCE [LARGE SCALE GENOMIC DNA]</scope>
    <source>
        <strain evidence="9 10">P-1M</strain>
    </source>
</reference>
<dbReference type="PANTHER" id="PTHR43311">
    <property type="entry name" value="GLUTAMATE--TRNA LIGASE"/>
    <property type="match status" value="1"/>
</dbReference>
<evidence type="ECO:0000313" key="9">
    <source>
        <dbReference type="EMBL" id="BAU89667.1"/>
    </source>
</evidence>
<evidence type="ECO:0000256" key="5">
    <source>
        <dbReference type="ARBA" id="ARBA00022840"/>
    </source>
</evidence>
<gene>
    <name evidence="9" type="ORF">MPPM_1062</name>
</gene>
<dbReference type="InterPro" id="IPR001412">
    <property type="entry name" value="aa-tRNA-synth_I_CS"/>
</dbReference>
<evidence type="ECO:0000256" key="4">
    <source>
        <dbReference type="ARBA" id="ARBA00022833"/>
    </source>
</evidence>
<dbReference type="InterPro" id="IPR020058">
    <property type="entry name" value="Glu/Gln-tRNA-synth_Ib_cat-dom"/>
</dbReference>
<sequence>MAGLSERTGRAREPVLRFAPSPNGRLHLGHAYSALLNARIAERWGGRLLLRIEDIDLGRTRPEFVAGILADLDWLGLRFPSPVRRQSEHFSDYAAARDAMATGGLIYPCFCSRGQIAAEVAARAARGEAVPRDPDGAPLYPGTCRHLSAADATARRERGAPHTWRLDMAAALRRLAEPLVIRRFSPDDGVLETVSANPGRWGDAVIVRRDVPTSYHLSVVCDDAVQGITHVVRGQDLEAATDLHALLQRLLRLPAPAYHHHALIRAEDGEKLAKSKGSKALADLRACGITADDVRARLGF</sequence>
<accession>A0A160PAB5</accession>
<proteinExistence type="inferred from homology"/>
<dbReference type="PROSITE" id="PS00178">
    <property type="entry name" value="AA_TRNA_LIGASE_I"/>
    <property type="match status" value="1"/>
</dbReference>
<evidence type="ECO:0000256" key="3">
    <source>
        <dbReference type="ARBA" id="ARBA00022741"/>
    </source>
</evidence>
<keyword evidence="7" id="KW-0648">Protein biosynthesis</keyword>
<comment type="similarity">
    <text evidence="7">Belongs to the class-I aminoacyl-tRNA synthetase family.</text>
</comment>
<dbReference type="GO" id="GO:0004818">
    <property type="term" value="F:glutamate-tRNA ligase activity"/>
    <property type="evidence" value="ECO:0007669"/>
    <property type="project" value="TreeGrafter"/>
</dbReference>
<keyword evidence="4" id="KW-0862">Zinc</keyword>
<dbReference type="InterPro" id="IPR014729">
    <property type="entry name" value="Rossmann-like_a/b/a_fold"/>
</dbReference>
<dbReference type="EMBL" id="AP014809">
    <property type="protein sequence ID" value="BAU89667.1"/>
    <property type="molecule type" value="Genomic_DNA"/>
</dbReference>
<dbReference type="AlphaFoldDB" id="A0A160PAB5"/>
<keyword evidence="5 7" id="KW-0067">ATP-binding</keyword>
<evidence type="ECO:0000313" key="10">
    <source>
        <dbReference type="Proteomes" id="UP000218288"/>
    </source>
</evidence>
<keyword evidence="2" id="KW-0479">Metal-binding</keyword>
<dbReference type="InterPro" id="IPR049940">
    <property type="entry name" value="GluQ/Sye"/>
</dbReference>
<dbReference type="NCBIfam" id="NF004315">
    <property type="entry name" value="PRK05710.1-4"/>
    <property type="match status" value="1"/>
</dbReference>
<keyword evidence="6 7" id="KW-0030">Aminoacyl-tRNA synthetase</keyword>
<dbReference type="GO" id="GO:0006424">
    <property type="term" value="P:glutamyl-tRNA aminoacylation"/>
    <property type="evidence" value="ECO:0007669"/>
    <property type="project" value="TreeGrafter"/>
</dbReference>
<dbReference type="Pfam" id="PF00749">
    <property type="entry name" value="tRNA-synt_1c"/>
    <property type="match status" value="1"/>
</dbReference>
<dbReference type="GO" id="GO:0005829">
    <property type="term" value="C:cytosol"/>
    <property type="evidence" value="ECO:0007669"/>
    <property type="project" value="TreeGrafter"/>
</dbReference>
<keyword evidence="3 7" id="KW-0547">Nucleotide-binding</keyword>